<protein>
    <submittedName>
        <fullName evidence="2">Type I-A CRISPR-associated protein Cas4/Csa1</fullName>
    </submittedName>
</protein>
<dbReference type="EMBL" id="AP025226">
    <property type="protein sequence ID" value="BDB98705.1"/>
    <property type="molecule type" value="Genomic_DNA"/>
</dbReference>
<evidence type="ECO:0000256" key="1">
    <source>
        <dbReference type="ARBA" id="ARBA00001936"/>
    </source>
</evidence>
<sequence length="282" mass="32255">MLLSRRLKSFPRAISEELRGWKWDEPPIYPSSNTLLNVSDLTNGFCETQRFVYLKYKGYKPEIKAKIGNTIHQTYVYAIETIKRLIYENENIDGSKLKTLMGDEFYNLLRTVEEGNIAKVLWDHITNIYSAELDKVRGKLFLTKDSLVASVIPFYVEFPIDGSLIGLQHAIRADAFIPIIPLIAEMKTGGYKKAHELALVAYAMAYESQFEIPIDFGYLCYVNVDGNRVFNNCRIIPLSDSLRTEFLEIRDRAIESIDKDLDPGLPKKCDSECPFLKICKGS</sequence>
<proteinExistence type="predicted"/>
<keyword evidence="3" id="KW-1185">Reference proteome</keyword>
<name>A0AAQ4CSC4_9CREN</name>
<organism evidence="2 3">
    <name type="scientific">Saccharolobus caldissimus</name>
    <dbReference type="NCBI Taxonomy" id="1702097"/>
    <lineage>
        <taxon>Archaea</taxon>
        <taxon>Thermoproteota</taxon>
        <taxon>Thermoprotei</taxon>
        <taxon>Sulfolobales</taxon>
        <taxon>Sulfolobaceae</taxon>
        <taxon>Saccharolobus</taxon>
    </lineage>
</organism>
<dbReference type="InterPro" id="IPR009260">
    <property type="entry name" value="CRISPR-ass_Csa1"/>
</dbReference>
<dbReference type="Proteomes" id="UP001319921">
    <property type="component" value="Chromosome"/>
</dbReference>
<gene>
    <name evidence="2" type="ORF">SACC_17220</name>
</gene>
<dbReference type="Gene3D" id="3.90.320.10">
    <property type="match status" value="1"/>
</dbReference>
<dbReference type="KEGG" id="scas:SACC_17220"/>
<dbReference type="Pfam" id="PF06023">
    <property type="entry name" value="Csa1"/>
    <property type="match status" value="1"/>
</dbReference>
<evidence type="ECO:0000313" key="2">
    <source>
        <dbReference type="EMBL" id="BDB98705.1"/>
    </source>
</evidence>
<dbReference type="AlphaFoldDB" id="A0AAQ4CSC4"/>
<evidence type="ECO:0000313" key="3">
    <source>
        <dbReference type="Proteomes" id="UP001319921"/>
    </source>
</evidence>
<accession>A0AAQ4CSC4</accession>
<dbReference type="PIRSF" id="PIRSF009226">
    <property type="entry name" value="UCP009226"/>
    <property type="match status" value="1"/>
</dbReference>
<reference evidence="2 3" key="1">
    <citation type="journal article" date="2022" name="Microbiol. Resour. Announc.">
        <title>Complete Genome Sequence of the Hyperthermophilic and Acidophilic Archaeon Saccharolobus caldissimus Strain HS-3T.</title>
        <authorList>
            <person name="Sakai H.D."/>
            <person name="Kurosawa N."/>
        </authorList>
    </citation>
    <scope>NUCLEOTIDE SEQUENCE [LARGE SCALE GENOMIC DNA]</scope>
    <source>
        <strain evidence="2 3">JCM32116</strain>
    </source>
</reference>
<dbReference type="InterPro" id="IPR011604">
    <property type="entry name" value="PDDEXK-like_dom_sf"/>
</dbReference>
<comment type="cofactor">
    <cofactor evidence="1">
        <name>Mn(2+)</name>
        <dbReference type="ChEBI" id="CHEBI:29035"/>
    </cofactor>
</comment>
<dbReference type="NCBIfam" id="TIGR01896">
    <property type="entry name" value="cas_AF1879"/>
    <property type="match status" value="1"/>
</dbReference>